<proteinExistence type="predicted"/>
<dbReference type="KEGG" id="spu:100888903"/>
<dbReference type="Proteomes" id="UP000007110">
    <property type="component" value="Unassembled WGS sequence"/>
</dbReference>
<name>A0A7M7PIW2_STRPU</name>
<organism evidence="1 2">
    <name type="scientific">Strongylocentrotus purpuratus</name>
    <name type="common">Purple sea urchin</name>
    <dbReference type="NCBI Taxonomy" id="7668"/>
    <lineage>
        <taxon>Eukaryota</taxon>
        <taxon>Metazoa</taxon>
        <taxon>Echinodermata</taxon>
        <taxon>Eleutherozoa</taxon>
        <taxon>Echinozoa</taxon>
        <taxon>Echinoidea</taxon>
        <taxon>Euechinoidea</taxon>
        <taxon>Echinacea</taxon>
        <taxon>Camarodonta</taxon>
        <taxon>Echinidea</taxon>
        <taxon>Strongylocentrotidae</taxon>
        <taxon>Strongylocentrotus</taxon>
    </lineage>
</organism>
<evidence type="ECO:0000313" key="2">
    <source>
        <dbReference type="Proteomes" id="UP000007110"/>
    </source>
</evidence>
<dbReference type="InParanoid" id="A0A7M7PIW2"/>
<evidence type="ECO:0000313" key="1">
    <source>
        <dbReference type="EnsemblMetazoa" id="XP_030851891"/>
    </source>
</evidence>
<dbReference type="AlphaFoldDB" id="A0A7M7PIW2"/>
<sequence>MGTGAGKNLVVGVPLNPRVELADRESKKAGGGESVLIDAPALIDLGHGTVRYRRDEDQRETRETADQDVTINKKGYFYQARLDDYSEAAVASQDDQYKYRYIYKGAPGTRGKKLFYVYGIGMKSKDARSKVTKQYKPKGKGYIWPSSFRNPAHFYYELVFKEQEEEIEESEEESTDVQSKVDPEKMTFQLKDSDTVEVLKKRAAIRLLAPFSNIHISHKDAELGNADVIVKCQTEEHDEFERFVIELQRV</sequence>
<dbReference type="GeneID" id="100888903"/>
<reference evidence="1" key="2">
    <citation type="submission" date="2021-01" db="UniProtKB">
        <authorList>
            <consortium name="EnsemblMetazoa"/>
        </authorList>
    </citation>
    <scope>IDENTIFICATION</scope>
</reference>
<protein>
    <submittedName>
        <fullName evidence="1">Uncharacterized protein</fullName>
    </submittedName>
</protein>
<keyword evidence="2" id="KW-1185">Reference proteome</keyword>
<reference evidence="2" key="1">
    <citation type="submission" date="2015-02" db="EMBL/GenBank/DDBJ databases">
        <title>Genome sequencing for Strongylocentrotus purpuratus.</title>
        <authorList>
            <person name="Murali S."/>
            <person name="Liu Y."/>
            <person name="Vee V."/>
            <person name="English A."/>
            <person name="Wang M."/>
            <person name="Skinner E."/>
            <person name="Han Y."/>
            <person name="Muzny D.M."/>
            <person name="Worley K.C."/>
            <person name="Gibbs R.A."/>
        </authorList>
    </citation>
    <scope>NUCLEOTIDE SEQUENCE</scope>
</reference>
<dbReference type="OMA" id="KKLFYVY"/>
<dbReference type="OrthoDB" id="9999810at2759"/>
<accession>A0A7M7PIW2</accession>
<dbReference type="EnsemblMetazoa" id="XM_030996031">
    <property type="protein sequence ID" value="XP_030851891"/>
    <property type="gene ID" value="LOC100888903"/>
</dbReference>
<dbReference type="RefSeq" id="XP_030851891.1">
    <property type="nucleotide sequence ID" value="XM_030996031.1"/>
</dbReference>